<dbReference type="Proteomes" id="UP000789901">
    <property type="component" value="Unassembled WGS sequence"/>
</dbReference>
<dbReference type="EMBL" id="CAJVQB010005522">
    <property type="protein sequence ID" value="CAG8663856.1"/>
    <property type="molecule type" value="Genomic_DNA"/>
</dbReference>
<sequence>MEIKFDDPRKMGRILNSALEKNIETAIIAAAKKTVPYLLVKKTVKAKQQKIAIAKAAIALGKLICEVKRNRISAKCLLVEDIWQYQDIKLDERVWRSNVAVNTIEQCKNLNLIFDMVKGSWHLQENGKVPLWFWKLEELLIDDTKSHKVKEDFFSNNINTSALQPHCRNVISDNRQKSALIEHWTEMYIQGDKCRLLKCGGCNLNTKDKENRCMINYNKNLIRGIAVGITKRENNWITNFLTILLKDKPEYHLTLVQECLLLQLKEIDSAERELVKSQNFIEKLEAQTISLAWAYLKDKTRAIIPLRDLYLVRQSTLGNLWLLLTSTKETYDMIRALPHIYQEGFYRVIWVERYKKMCEWENSTGITRVKKKGAEEMRSGQRTNLQEPAKKKRKPNDKTELQNSNIWKTLKEKLIKTKKLV</sequence>
<keyword evidence="3" id="KW-1185">Reference proteome</keyword>
<feature type="non-terminal residue" evidence="2">
    <location>
        <position position="421"/>
    </location>
</feature>
<organism evidence="2 3">
    <name type="scientific">Gigaspora margarita</name>
    <dbReference type="NCBI Taxonomy" id="4874"/>
    <lineage>
        <taxon>Eukaryota</taxon>
        <taxon>Fungi</taxon>
        <taxon>Fungi incertae sedis</taxon>
        <taxon>Mucoromycota</taxon>
        <taxon>Glomeromycotina</taxon>
        <taxon>Glomeromycetes</taxon>
        <taxon>Diversisporales</taxon>
        <taxon>Gigasporaceae</taxon>
        <taxon>Gigaspora</taxon>
    </lineage>
</organism>
<evidence type="ECO:0000256" key="1">
    <source>
        <dbReference type="SAM" id="MobiDB-lite"/>
    </source>
</evidence>
<reference evidence="2 3" key="1">
    <citation type="submission" date="2021-06" db="EMBL/GenBank/DDBJ databases">
        <authorList>
            <person name="Kallberg Y."/>
            <person name="Tangrot J."/>
            <person name="Rosling A."/>
        </authorList>
    </citation>
    <scope>NUCLEOTIDE SEQUENCE [LARGE SCALE GENOMIC DNA]</scope>
    <source>
        <strain evidence="2 3">120-4 pot B 10/14</strain>
    </source>
</reference>
<evidence type="ECO:0000313" key="3">
    <source>
        <dbReference type="Proteomes" id="UP000789901"/>
    </source>
</evidence>
<accession>A0ABN7US50</accession>
<gene>
    <name evidence="2" type="ORF">GMARGA_LOCUS10035</name>
</gene>
<comment type="caution">
    <text evidence="2">The sequence shown here is derived from an EMBL/GenBank/DDBJ whole genome shotgun (WGS) entry which is preliminary data.</text>
</comment>
<feature type="region of interest" description="Disordered" evidence="1">
    <location>
        <begin position="371"/>
        <end position="402"/>
    </location>
</feature>
<proteinExistence type="predicted"/>
<evidence type="ECO:0000313" key="2">
    <source>
        <dbReference type="EMBL" id="CAG8663856.1"/>
    </source>
</evidence>
<protein>
    <submittedName>
        <fullName evidence="2">15752_t:CDS:1</fullName>
    </submittedName>
</protein>
<name>A0ABN7US50_GIGMA</name>